<accession>A0A8S1M9K0</accession>
<organism evidence="1 2">
    <name type="scientific">Paramecium primaurelia</name>
    <dbReference type="NCBI Taxonomy" id="5886"/>
    <lineage>
        <taxon>Eukaryota</taxon>
        <taxon>Sar</taxon>
        <taxon>Alveolata</taxon>
        <taxon>Ciliophora</taxon>
        <taxon>Intramacronucleata</taxon>
        <taxon>Oligohymenophorea</taxon>
        <taxon>Peniculida</taxon>
        <taxon>Parameciidae</taxon>
        <taxon>Paramecium</taxon>
    </lineage>
</organism>
<dbReference type="Proteomes" id="UP000688137">
    <property type="component" value="Unassembled WGS sequence"/>
</dbReference>
<keyword evidence="2" id="KW-1185">Reference proteome</keyword>
<dbReference type="AlphaFoldDB" id="A0A8S1M9K0"/>
<dbReference type="EMBL" id="CAJJDM010000053">
    <property type="protein sequence ID" value="CAD8074611.1"/>
    <property type="molecule type" value="Genomic_DNA"/>
</dbReference>
<protein>
    <submittedName>
        <fullName evidence="1">Uncharacterized protein</fullName>
    </submittedName>
</protein>
<evidence type="ECO:0000313" key="1">
    <source>
        <dbReference type="EMBL" id="CAD8074611.1"/>
    </source>
</evidence>
<evidence type="ECO:0000313" key="2">
    <source>
        <dbReference type="Proteomes" id="UP000688137"/>
    </source>
</evidence>
<sequence>MFEYIKNEPKSFLNNPTSLNSQIQTFKKRYQICNNIDHLQLILEELQNLNLKIEKDYQSFVFLLKSKVLTNLQEKQECLQEQ</sequence>
<comment type="caution">
    <text evidence="1">The sequence shown here is derived from an EMBL/GenBank/DDBJ whole genome shotgun (WGS) entry which is preliminary data.</text>
</comment>
<name>A0A8S1M9K0_PARPR</name>
<proteinExistence type="predicted"/>
<reference evidence="1" key="1">
    <citation type="submission" date="2021-01" db="EMBL/GenBank/DDBJ databases">
        <authorList>
            <consortium name="Genoscope - CEA"/>
            <person name="William W."/>
        </authorList>
    </citation>
    <scope>NUCLEOTIDE SEQUENCE</scope>
</reference>
<gene>
    <name evidence="1" type="ORF">PPRIM_AZ9-3.1.T0530062</name>
</gene>